<evidence type="ECO:0000259" key="1">
    <source>
        <dbReference type="Pfam" id="PF00535"/>
    </source>
</evidence>
<evidence type="ECO:0000313" key="2">
    <source>
        <dbReference type="EMBL" id="MDO1449810.1"/>
    </source>
</evidence>
<dbReference type="SUPFAM" id="SSF53448">
    <property type="entry name" value="Nucleotide-diphospho-sugar transferases"/>
    <property type="match status" value="1"/>
</dbReference>
<evidence type="ECO:0000313" key="3">
    <source>
        <dbReference type="Proteomes" id="UP001168528"/>
    </source>
</evidence>
<dbReference type="Gene3D" id="3.90.550.10">
    <property type="entry name" value="Spore Coat Polysaccharide Biosynthesis Protein SpsA, Chain A"/>
    <property type="match status" value="1"/>
</dbReference>
<proteinExistence type="predicted"/>
<accession>A0ABT8RCJ1</accession>
<sequence>MKISIITVAYNSALTIDATIRSVLSQTYNDIEYILIDGNSSDGTQDIIASYGHPSIRWISEPDKGIYDAMNKGIAMATGDVIGILNSDDFYRDSQVLSHVAKAFLKTNADSVYGDLAYVEARDTSKILRYWKSGQYKEGSFLHGWMPPHPTFFVRREVYNKYNGFDTRLKSAADYELMLRLIHKHKISVAYLPEVLVFMRAGGKSNQSLSNRLKANREDHLAWQLNNINPNLLTLILKPLRKVEQFLFNSYKTELTKQLNTYSTPIKVDYKAVSTSVN</sequence>
<dbReference type="CDD" id="cd06433">
    <property type="entry name" value="GT_2_WfgS_like"/>
    <property type="match status" value="1"/>
</dbReference>
<reference evidence="2" key="1">
    <citation type="submission" date="2023-07" db="EMBL/GenBank/DDBJ databases">
        <title>The genome sequence of Rhodocytophaga aerolata KACC 12507.</title>
        <authorList>
            <person name="Zhang X."/>
        </authorList>
    </citation>
    <scope>NUCLEOTIDE SEQUENCE</scope>
    <source>
        <strain evidence="2">KACC 12507</strain>
    </source>
</reference>
<keyword evidence="3" id="KW-1185">Reference proteome</keyword>
<dbReference type="InterPro" id="IPR029044">
    <property type="entry name" value="Nucleotide-diphossugar_trans"/>
</dbReference>
<dbReference type="PANTHER" id="PTHR22916">
    <property type="entry name" value="GLYCOSYLTRANSFERASE"/>
    <property type="match status" value="1"/>
</dbReference>
<feature type="domain" description="Glycosyltransferase 2-like" evidence="1">
    <location>
        <begin position="4"/>
        <end position="141"/>
    </location>
</feature>
<dbReference type="Pfam" id="PF00535">
    <property type="entry name" value="Glycos_transf_2"/>
    <property type="match status" value="1"/>
</dbReference>
<name>A0ABT8RCJ1_9BACT</name>
<dbReference type="RefSeq" id="WP_302040613.1">
    <property type="nucleotide sequence ID" value="NZ_JAUKPO010000022.1"/>
</dbReference>
<keyword evidence="2" id="KW-0808">Transferase</keyword>
<protein>
    <submittedName>
        <fullName evidence="2">Glycosyltransferase family 2 protein</fullName>
        <ecNumber evidence="2">2.4.-.-</ecNumber>
    </submittedName>
</protein>
<dbReference type="EC" id="2.4.-.-" evidence="2"/>
<keyword evidence="2" id="KW-0328">Glycosyltransferase</keyword>
<organism evidence="2 3">
    <name type="scientific">Rhodocytophaga aerolata</name>
    <dbReference type="NCBI Taxonomy" id="455078"/>
    <lineage>
        <taxon>Bacteria</taxon>
        <taxon>Pseudomonadati</taxon>
        <taxon>Bacteroidota</taxon>
        <taxon>Cytophagia</taxon>
        <taxon>Cytophagales</taxon>
        <taxon>Rhodocytophagaceae</taxon>
        <taxon>Rhodocytophaga</taxon>
    </lineage>
</organism>
<gene>
    <name evidence="2" type="ORF">Q0590_26260</name>
</gene>
<comment type="caution">
    <text evidence="2">The sequence shown here is derived from an EMBL/GenBank/DDBJ whole genome shotgun (WGS) entry which is preliminary data.</text>
</comment>
<dbReference type="EMBL" id="JAUKPO010000022">
    <property type="protein sequence ID" value="MDO1449810.1"/>
    <property type="molecule type" value="Genomic_DNA"/>
</dbReference>
<dbReference type="InterPro" id="IPR001173">
    <property type="entry name" value="Glyco_trans_2-like"/>
</dbReference>
<dbReference type="PANTHER" id="PTHR22916:SF3">
    <property type="entry name" value="UDP-GLCNAC:BETAGAL BETA-1,3-N-ACETYLGLUCOSAMINYLTRANSFERASE-LIKE PROTEIN 1"/>
    <property type="match status" value="1"/>
</dbReference>
<dbReference type="Proteomes" id="UP001168528">
    <property type="component" value="Unassembled WGS sequence"/>
</dbReference>
<dbReference type="GO" id="GO:0016757">
    <property type="term" value="F:glycosyltransferase activity"/>
    <property type="evidence" value="ECO:0007669"/>
    <property type="project" value="UniProtKB-KW"/>
</dbReference>